<keyword evidence="2" id="KW-1185">Reference proteome</keyword>
<dbReference type="EMBL" id="CP028858">
    <property type="protein sequence ID" value="AWB28184.1"/>
    <property type="molecule type" value="Genomic_DNA"/>
</dbReference>
<organism evidence="1 2">
    <name type="scientific">Halococcoides cellulosivorans</name>
    <dbReference type="NCBI Taxonomy" id="1679096"/>
    <lineage>
        <taxon>Archaea</taxon>
        <taxon>Methanobacteriati</taxon>
        <taxon>Methanobacteriota</taxon>
        <taxon>Stenosarchaea group</taxon>
        <taxon>Halobacteria</taxon>
        <taxon>Halobacteriales</taxon>
        <taxon>Haloarculaceae</taxon>
        <taxon>Halococcoides</taxon>
    </lineage>
</organism>
<reference evidence="1 2" key="1">
    <citation type="submission" date="2018-04" db="EMBL/GenBank/DDBJ databases">
        <title>Halococcoides cellulosivorans gen. nov., sp. nov., an extremely halophilic cellulose-utilizing haloarchaeon from hypersaline lakes.</title>
        <authorList>
            <person name="Sorokin D.Y."/>
            <person name="Toshchakov S.V."/>
            <person name="Samarov N.I."/>
            <person name="Korzhenkov A."/>
            <person name="Kublanov I.V."/>
        </authorList>
    </citation>
    <scope>NUCLEOTIDE SEQUENCE [LARGE SCALE GENOMIC DNA]</scope>
    <source>
        <strain evidence="1 2">HArcel1</strain>
    </source>
</reference>
<name>A0A2R4X313_9EURY</name>
<evidence type="ECO:0000313" key="2">
    <source>
        <dbReference type="Proteomes" id="UP000244727"/>
    </source>
</evidence>
<dbReference type="KEGG" id="harc:HARCEL1_10935"/>
<accession>A0A2R4X313</accession>
<evidence type="ECO:0008006" key="3">
    <source>
        <dbReference type="Google" id="ProtNLM"/>
    </source>
</evidence>
<dbReference type="AlphaFoldDB" id="A0A2R4X313"/>
<proteinExistence type="predicted"/>
<protein>
    <recommendedName>
        <fullName evidence="3">Lipoprotein</fullName>
    </recommendedName>
</protein>
<dbReference type="RefSeq" id="WP_108383470.1">
    <property type="nucleotide sequence ID" value="NZ_CP028858.1"/>
</dbReference>
<gene>
    <name evidence="1" type="ORF">HARCEL1_10935</name>
</gene>
<dbReference type="PROSITE" id="PS51257">
    <property type="entry name" value="PROKAR_LIPOPROTEIN"/>
    <property type="match status" value="1"/>
</dbReference>
<sequence>MHRRHVLALAALAVLAGLAGCSAEGSLSMDPVANESAIAERASVSLDAFDGADRALIAGAIDDEGPTATGERPPIEPDRPIAAADGYHTLSWSIVENTTRPRYDVRFEVGPNATSGRSIAYEDLPPVDREHVPIDELREMLDREDGPRAIGFSEVYTADERDESVLVADSEYETLLVDGRRVAIANDGTREVTVHTYRYDAERVAPSAAAFAGDLRSEYAFTLAGLTDAEREIVSESTTDTYYQTSDSEAWSRLVDRFRDERPVYADHDTHEYLVIYEGEQYWVTLYDVDLGRQDGDAVGVTPS</sequence>
<dbReference type="Proteomes" id="UP000244727">
    <property type="component" value="Chromosome"/>
</dbReference>
<dbReference type="GeneID" id="36513028"/>
<evidence type="ECO:0000313" key="1">
    <source>
        <dbReference type="EMBL" id="AWB28184.1"/>
    </source>
</evidence>